<evidence type="ECO:0000313" key="2">
    <source>
        <dbReference type="Proteomes" id="UP000078046"/>
    </source>
</evidence>
<name>A0A177AQQ3_9BILA</name>
<protein>
    <submittedName>
        <fullName evidence="1">Uncharacterized protein</fullName>
    </submittedName>
</protein>
<comment type="caution">
    <text evidence="1">The sequence shown here is derived from an EMBL/GenBank/DDBJ whole genome shotgun (WGS) entry which is preliminary data.</text>
</comment>
<gene>
    <name evidence="1" type="ORF">A3Q56_07970</name>
</gene>
<reference evidence="1 2" key="1">
    <citation type="submission" date="2016-04" db="EMBL/GenBank/DDBJ databases">
        <title>The genome of Intoshia linei affirms orthonectids as highly simplified spiralians.</title>
        <authorList>
            <person name="Mikhailov K.V."/>
            <person name="Slusarev G.S."/>
            <person name="Nikitin M.A."/>
            <person name="Logacheva M.D."/>
            <person name="Penin A."/>
            <person name="Aleoshin V."/>
            <person name="Panchin Y.V."/>
        </authorList>
    </citation>
    <scope>NUCLEOTIDE SEQUENCE [LARGE SCALE GENOMIC DNA]</scope>
    <source>
        <strain evidence="1">Intl2013</strain>
        <tissue evidence="1">Whole animal</tissue>
    </source>
</reference>
<dbReference type="Proteomes" id="UP000078046">
    <property type="component" value="Unassembled WGS sequence"/>
</dbReference>
<evidence type="ECO:0000313" key="1">
    <source>
        <dbReference type="EMBL" id="OAF64319.1"/>
    </source>
</evidence>
<dbReference type="AlphaFoldDB" id="A0A177AQQ3"/>
<keyword evidence="2" id="KW-1185">Reference proteome</keyword>
<proteinExistence type="predicted"/>
<sequence>MKGWFGFADCINPFLELFVNIERGMNGKDKECPNNNSADSDSNSLTNEMLFCGFCKILIDHFLIKSSTMIGFCTSSDMTNSYSNVFFKTFI</sequence>
<organism evidence="1 2">
    <name type="scientific">Intoshia linei</name>
    <dbReference type="NCBI Taxonomy" id="1819745"/>
    <lineage>
        <taxon>Eukaryota</taxon>
        <taxon>Metazoa</taxon>
        <taxon>Spiralia</taxon>
        <taxon>Lophotrochozoa</taxon>
        <taxon>Mesozoa</taxon>
        <taxon>Orthonectida</taxon>
        <taxon>Rhopaluridae</taxon>
        <taxon>Intoshia</taxon>
    </lineage>
</organism>
<accession>A0A177AQQ3</accession>
<dbReference type="EMBL" id="LWCA01001929">
    <property type="protein sequence ID" value="OAF64319.1"/>
    <property type="molecule type" value="Genomic_DNA"/>
</dbReference>